<dbReference type="RefSeq" id="WP_284920491.1">
    <property type="nucleotide sequence ID" value="NZ_CP126980.1"/>
</dbReference>
<feature type="region of interest" description="Disordered" evidence="2">
    <location>
        <begin position="2759"/>
        <end position="2795"/>
    </location>
</feature>
<evidence type="ECO:0000259" key="4">
    <source>
        <dbReference type="PROSITE" id="PS50025"/>
    </source>
</evidence>
<dbReference type="EMBL" id="CP126980">
    <property type="protein sequence ID" value="WIM99052.1"/>
    <property type="molecule type" value="Genomic_DNA"/>
</dbReference>
<feature type="compositionally biased region" description="Polar residues" evidence="2">
    <location>
        <begin position="2996"/>
        <end position="3005"/>
    </location>
</feature>
<dbReference type="Pfam" id="PF25023">
    <property type="entry name" value="TEN_YD-shell"/>
    <property type="match status" value="2"/>
</dbReference>
<dbReference type="InterPro" id="IPR006530">
    <property type="entry name" value="YD"/>
</dbReference>
<feature type="compositionally biased region" description="Gly residues" evidence="2">
    <location>
        <begin position="2844"/>
        <end position="2853"/>
    </location>
</feature>
<accession>A0ABY8WNI4</accession>
<dbReference type="Gene3D" id="2.180.10.10">
    <property type="entry name" value="RHS repeat-associated core"/>
    <property type="match status" value="6"/>
</dbReference>
<dbReference type="NCBIfam" id="TIGR03696">
    <property type="entry name" value="Rhs_assc_core"/>
    <property type="match status" value="1"/>
</dbReference>
<dbReference type="Pfam" id="PF20148">
    <property type="entry name" value="DUF6531"/>
    <property type="match status" value="1"/>
</dbReference>
<keyword evidence="1" id="KW-0677">Repeat</keyword>
<feature type="region of interest" description="Disordered" evidence="2">
    <location>
        <begin position="2835"/>
        <end position="2884"/>
    </location>
</feature>
<keyword evidence="3" id="KW-0732">Signal</keyword>
<feature type="region of interest" description="Disordered" evidence="2">
    <location>
        <begin position="2945"/>
        <end position="3023"/>
    </location>
</feature>
<dbReference type="Pfam" id="PF05593">
    <property type="entry name" value="RHS_repeat"/>
    <property type="match status" value="10"/>
</dbReference>
<dbReference type="SUPFAM" id="SSF49899">
    <property type="entry name" value="Concanavalin A-like lectins/glucanases"/>
    <property type="match status" value="2"/>
</dbReference>
<evidence type="ECO:0000256" key="2">
    <source>
        <dbReference type="SAM" id="MobiDB-lite"/>
    </source>
</evidence>
<feature type="region of interest" description="Disordered" evidence="2">
    <location>
        <begin position="39"/>
        <end position="141"/>
    </location>
</feature>
<dbReference type="InterPro" id="IPR013320">
    <property type="entry name" value="ConA-like_dom_sf"/>
</dbReference>
<organism evidence="5 6">
    <name type="scientific">Actinoplanes oblitus</name>
    <dbReference type="NCBI Taxonomy" id="3040509"/>
    <lineage>
        <taxon>Bacteria</taxon>
        <taxon>Bacillati</taxon>
        <taxon>Actinomycetota</taxon>
        <taxon>Actinomycetes</taxon>
        <taxon>Micromonosporales</taxon>
        <taxon>Micromonosporaceae</taxon>
        <taxon>Actinoplanes</taxon>
    </lineage>
</organism>
<dbReference type="InterPro" id="IPR001791">
    <property type="entry name" value="Laminin_G"/>
</dbReference>
<dbReference type="PANTHER" id="PTHR32305">
    <property type="match status" value="1"/>
</dbReference>
<dbReference type="PANTHER" id="PTHR32305:SF17">
    <property type="entry name" value="TRNA NUCLEASE WAPA"/>
    <property type="match status" value="1"/>
</dbReference>
<reference evidence="5 6" key="1">
    <citation type="submission" date="2023-06" db="EMBL/GenBank/DDBJ databases">
        <authorList>
            <person name="Yushchuk O."/>
            <person name="Binda E."/>
            <person name="Ruckert-Reed C."/>
            <person name="Fedorenko V."/>
            <person name="Kalinowski J."/>
            <person name="Marinelli F."/>
        </authorList>
    </citation>
    <scope>NUCLEOTIDE SEQUENCE [LARGE SCALE GENOMIC DNA]</scope>
    <source>
        <strain evidence="5 6">NRRL 3884</strain>
    </source>
</reference>
<gene>
    <name evidence="5" type="ORF">ACTOB_002685</name>
</gene>
<dbReference type="Pfam" id="PF13385">
    <property type="entry name" value="Laminin_G_3"/>
    <property type="match status" value="2"/>
</dbReference>
<dbReference type="InterPro" id="IPR032724">
    <property type="entry name" value="SCP1.201-like"/>
</dbReference>
<sequence length="3187" mass="335421">MSDVRGSVRSIRVGLSFLLTSCLVLAMEPGAVVAAPLASPNAPSGSPDTPDQVYGTAANKAHRTTAAATAPRKGAKVAPGAKVARPAGAVPEVTLHEPKRKPVSSGSLLHEDPAAKSVPQSKARAFSRQRSRNRPDLSTATTTVFENTDGTFTAEIHRAAVNRPDSAGGWVPDKALTGSATQAASATTLAAAVTNPTGQRTTSDSTYVKSGVNENFSSDNALYVGTHDGHNYNSFIKFDGFATQFQNAYILNANLYLDTEFGDTSAGFCQAAPVSVAPVTSSWNPATLKSYPGPSSGTAIGSSTFMGGVNCQNGRVWAGIALKPRTFTNWAHGWAPNYGLAITAPYTATAWKEFNPDDAYLAIEYAADGAGASYSETLYASPWNNKTGWAKVTIQNEGSATWTPTNGYKLGYQIYTVANGARTLYSTSNYLTAMPRNVAPNTSVTVTATLPALSPGETYQVCWDMVHNGQYFSGLGIPQACYALDVVNNPPVIDSLFPYNNSTQYSLTPKLYMTAHDVDAYPNTGLKYTYNLYINGSATVLATSGTTTSASWTVPAGKLSWGSTYYWRAQVTDGTTASAWSQPGYFSVPAPPQPLVTSHLGAASASSTVNGASATAGNYSTEVVDASSPAGLAAQQLEIRRTYNSMDPRLENAFGAGWSSLLDSRLIPDNDGTSSVVVVLPNGREERFGLNADGSYTSPPGARQKLVQTPAGSGHYQLRDPSGLVYEFANERVDSVSGQTYVSLQRVVDGNGRAVSLSYDTFEVAGADGVTASMLLPSSIIGGSEKRGAFGSRNELDFSWGAASIVTGSGRMALAPHVSKVSLVTLKYGLGGKFRVREWTYGYDAANNLTSVCPPDNGAACTGYSYTSGSNSGSHFSAMVTDASPLGYWRLTDAGGTTRAVDQVAANVGTFDAMLTSVTLGQPGALPGTPATSAAFNGTSSKMSLPNDLVSGSNMTVGMWFKTTQAGGTLFSYQSQPAGTAAPVFTPALYIGTEGKLHGKFWDGSATPQAVTTKAVNDGKWHYAVLAGASTKQKLYLDGAEAASLSGATIASSGQPYVTVGAGRCAGGWAACPTNNSLGWFAGQIQDVFYINKPLGLPAIQQQYAAGITAARELVTAKLPSGKTAAVVTYDALADRVNSVTTGDGGTTRFSLPSTSGSTNYYRGAVLSTRPILGYPLNEESGTVARNLLGLNPSTDDHQDGVYNDVVLGVPGIFGDDGDTAASFNGSSSYLSLPPGSVDVNTSASVGLWFRTKTAGGVLFSYQNTPINDTVPQYFTPLLYIGTDGKLRGQQYDGTASPITSLAAVNDGNWHMALITAAGATQKLWLDGVAQGTRTGSAARPNAAAQNVVAVGAGYLGGGWPSRPATAGQSRFNGDIAQVAVYSLDIDQITPGVAAYLFQAKGSAMSPMPTTTVTITDPNNATSTVAMDPVNGMRITAVTNALGQTTAYTYDTLGNRVGITDPAGHSISRVFDKNGNAVQETTCQTAKSCQTTNYTFYWDNANLADPRNGKILTKIDARAGTSGAANTTYRTTYAYTATGDVASVITPPTTEAPNGRKTTYSYTTADSKTFDSAVKTTEPGLLESVTDPRGQKTVYGYDEFGMLRRVVEASGLTREYLYNALRSTVQQVTVTSDTYPNGVRTIFNYDDRNRLTSQLGPTTTDAVTERTHTPHVILQYDVDGNITKQAAEDWGQLEDQYLAHDPDFVDDRITSIKASVPGQSGLDAPRSTSFTYNAGNRIETLTDPLGNVTRHSYDTNGWNTESTTPDGNVYRNTYSGVGEVLTTTLTGWIGDPNAPSTANDLVLESRAYDPAGRLASVTDAMGRTTAYTYFDDDRLESVTKAASTPDAIVAARYGYDAAGHLISECLNATNAGCARQVNYTVDNADRITGTVIDPAGLKTSITSTFDNNDNVLTQTLTGAGASDSRRRIYTYDTAGRLATSSVDTGAQTITTKNTYDQRGLLTSQIDPRGNLTGATPSDFTTSYRYDEVGRQIAVSSPPVKTENEGGTAVKAVATVLTGYNTFGEQVETKSPTGKIQANTYDVGGRLTASAWAAYTAPGTSTTVTPVVRYAYDKLGQLITQTDPFGNEQSYQYDQLGNRVTQTLQDGRTTRITYDTVGEALSVTNPLGARSEATYNALGQTVTATQIERGTPPAAYTTSYGYDAAGHLTSVKDPLGKTVHRTYNGVDLLTAETDALGNESTTDYNYAGQPTRTTAADGTATTYAYDLAGRLTSSAQQDANSKILRTNSFDYDVAGNQTSTTDPLGKTITTTYDARNRIVSQVQPSTPGQTITTSFGYDADGNTTRYTDPNNNATTYTFNNLGLPESTMVPAVAGQTAAADRTTYLRYDVGGRQTSITRPGNVTIAYTYDKTGRLITESGSGAEAVTETRTYGYDAADHLTTATDPTSTSAYTYGDRGLMRTASMAGWDTTFNYDDAGRLIGQTDPSGITRYGYDDANRQTSQTDPITGKTVTFAYDKVGQATGVSYGDGGPTRTYSYDPLHQLKTDVLKNAGGEIMASVAYGYDDAGHLTSKTTAGVAGAGSNTYTYDDAGRLASWTAGAVTTPYTYDSAGNRTRAGPTSYTYNARSQLTSATTGSTNTAYSYTSRGTTSAITSGSTTTAIASDAFDQQITAGAARYDYDALGRVATRVDGNTTRTFNYQGQSNNVVNDGTQIFGRTVGGTPLSAKVGGTASFLNVDQHGDVTGTFAADGTSLSSSATYDPYGKVTNAAGTRVNLGYQGGWTDPTTNFVNAASRWYNPGTGGFTSADTQQNPPTPAVNANPYAYGNDDPLSHADPTGHDACGTYNATVAAMKAAIYAGLHPDWRKFWLSPLRKQAIGPPVERNTSGGGGNGGSGSNPSSGNADAGSGGSSTSSNNGSGYTGGSSSWGSLYEPPTYDASDAWNDIKSVATNKTFWNAAGTVAFAVGATASVLYQSMFGLAAGKTASCVSGNAPEKPKQKAKGRSKGPVKATGATGNADRAPGQQAQQNIAPGEDPSADASSISSQPLPSEDDCFQGAYQRTDGSRSGGMWVCDSPDFVTDALEDIKGDYRTTGRLFDQDGNLIDEDIYGGPIDFWEVTSGDMKGSTAQAASRYLHQHANTNGVPPQALYPASSDVETKFAWLIRVNSRRLPGTHFNVVINHPRGPCPYDGYDKGCMQNTEAILPPGYSMDIWYPGPIKAPTRYGRGLLE</sequence>
<dbReference type="Pfam" id="PF14428">
    <property type="entry name" value="DddA-like"/>
    <property type="match status" value="1"/>
</dbReference>
<dbReference type="NCBIfam" id="TIGR01643">
    <property type="entry name" value="YD_repeat_2x"/>
    <property type="match status" value="7"/>
</dbReference>
<dbReference type="Gene3D" id="2.60.120.200">
    <property type="match status" value="2"/>
</dbReference>
<dbReference type="PROSITE" id="PS50025">
    <property type="entry name" value="LAM_G_DOMAIN"/>
    <property type="match status" value="2"/>
</dbReference>
<feature type="domain" description="Laminin G" evidence="4">
    <location>
        <begin position="932"/>
        <end position="1115"/>
    </location>
</feature>
<dbReference type="InterPro" id="IPR013783">
    <property type="entry name" value="Ig-like_fold"/>
</dbReference>
<dbReference type="InterPro" id="IPR050708">
    <property type="entry name" value="T6SS_VgrG/RHS"/>
</dbReference>
<dbReference type="InterPro" id="IPR022385">
    <property type="entry name" value="Rhs_assc_core"/>
</dbReference>
<dbReference type="NCBIfam" id="NF033679">
    <property type="entry name" value="DNRLRE_dom"/>
    <property type="match status" value="1"/>
</dbReference>
<name>A0ABY8WNI4_9ACTN</name>
<evidence type="ECO:0000313" key="5">
    <source>
        <dbReference type="EMBL" id="WIM99052.1"/>
    </source>
</evidence>
<evidence type="ECO:0000256" key="3">
    <source>
        <dbReference type="SAM" id="SignalP"/>
    </source>
</evidence>
<proteinExistence type="predicted"/>
<dbReference type="InterPro" id="IPR056823">
    <property type="entry name" value="TEN-like_YD-shell"/>
</dbReference>
<dbReference type="CDD" id="cd00110">
    <property type="entry name" value="LamG"/>
    <property type="match status" value="2"/>
</dbReference>
<feature type="chain" id="PRO_5046959541" evidence="3">
    <location>
        <begin position="27"/>
        <end position="3187"/>
    </location>
</feature>
<dbReference type="InterPro" id="IPR031325">
    <property type="entry name" value="RHS_repeat"/>
</dbReference>
<evidence type="ECO:0000313" key="6">
    <source>
        <dbReference type="Proteomes" id="UP001240150"/>
    </source>
</evidence>
<dbReference type="Proteomes" id="UP001240150">
    <property type="component" value="Chromosome"/>
</dbReference>
<protein>
    <submittedName>
        <fullName evidence="5">DNRLRE domain-containing protein</fullName>
    </submittedName>
</protein>
<feature type="signal peptide" evidence="3">
    <location>
        <begin position="1"/>
        <end position="26"/>
    </location>
</feature>
<feature type="domain" description="Laminin G" evidence="4">
    <location>
        <begin position="1220"/>
        <end position="1403"/>
    </location>
</feature>
<feature type="compositionally biased region" description="Low complexity" evidence="2">
    <location>
        <begin position="56"/>
        <end position="90"/>
    </location>
</feature>
<evidence type="ECO:0000256" key="1">
    <source>
        <dbReference type="ARBA" id="ARBA00022737"/>
    </source>
</evidence>
<keyword evidence="6" id="KW-1185">Reference proteome</keyword>
<dbReference type="Gene3D" id="2.60.40.10">
    <property type="entry name" value="Immunoglobulins"/>
    <property type="match status" value="1"/>
</dbReference>
<dbReference type="InterPro" id="IPR045351">
    <property type="entry name" value="DUF6531"/>
</dbReference>
<feature type="compositionally biased region" description="Low complexity" evidence="2">
    <location>
        <begin position="2854"/>
        <end position="2884"/>
    </location>
</feature>